<evidence type="ECO:0000256" key="1">
    <source>
        <dbReference type="ARBA" id="ARBA00004308"/>
    </source>
</evidence>
<name>A0A1G9F4A9_9BACT</name>
<proteinExistence type="inferred from homology"/>
<evidence type="ECO:0000313" key="8">
    <source>
        <dbReference type="Proteomes" id="UP000199053"/>
    </source>
</evidence>
<dbReference type="InterPro" id="IPR007383">
    <property type="entry name" value="DUF445"/>
</dbReference>
<dbReference type="PANTHER" id="PTHR35791">
    <property type="entry name" value="UPF0754 MEMBRANE PROTEIN YHEB"/>
    <property type="match status" value="1"/>
</dbReference>
<gene>
    <name evidence="7" type="ORF">SAMN05660337_1376</name>
</gene>
<reference evidence="8" key="1">
    <citation type="submission" date="2016-10" db="EMBL/GenBank/DDBJ databases">
        <authorList>
            <person name="Varghese N."/>
            <person name="Submissions S."/>
        </authorList>
    </citation>
    <scope>NUCLEOTIDE SEQUENCE [LARGE SCALE GENOMIC DNA]</scope>
    <source>
        <strain evidence="8">DSM 16995</strain>
    </source>
</reference>
<dbReference type="EMBL" id="FNGA01000002">
    <property type="protein sequence ID" value="SDK83180.1"/>
    <property type="molecule type" value="Genomic_DNA"/>
</dbReference>
<keyword evidence="8" id="KW-1185">Reference proteome</keyword>
<dbReference type="RefSeq" id="WP_092159538.1">
    <property type="nucleotide sequence ID" value="NZ_FNGA01000002.1"/>
</dbReference>
<feature type="transmembrane region" description="Helical" evidence="6">
    <location>
        <begin position="178"/>
        <end position="199"/>
    </location>
</feature>
<dbReference type="STRING" id="246191.SAMN05660337_1376"/>
<evidence type="ECO:0000256" key="6">
    <source>
        <dbReference type="SAM" id="Phobius"/>
    </source>
</evidence>
<dbReference type="Proteomes" id="UP000199053">
    <property type="component" value="Unassembled WGS sequence"/>
</dbReference>
<dbReference type="PANTHER" id="PTHR35791:SF1">
    <property type="entry name" value="UPF0754 MEMBRANE PROTEIN YHEB"/>
    <property type="match status" value="1"/>
</dbReference>
<evidence type="ECO:0000256" key="4">
    <source>
        <dbReference type="ARBA" id="ARBA00022989"/>
    </source>
</evidence>
<keyword evidence="5 6" id="KW-0472">Membrane</keyword>
<organism evidence="7 8">
    <name type="scientific">Maridesulfovibrio ferrireducens</name>
    <dbReference type="NCBI Taxonomy" id="246191"/>
    <lineage>
        <taxon>Bacteria</taxon>
        <taxon>Pseudomonadati</taxon>
        <taxon>Thermodesulfobacteriota</taxon>
        <taxon>Desulfovibrionia</taxon>
        <taxon>Desulfovibrionales</taxon>
        <taxon>Desulfovibrionaceae</taxon>
        <taxon>Maridesulfovibrio</taxon>
    </lineage>
</organism>
<comment type="similarity">
    <text evidence="2">Belongs to the UPF0754 family.</text>
</comment>
<protein>
    <recommendedName>
        <fullName evidence="9">DUF445 domain-containing protein</fullName>
    </recommendedName>
</protein>
<evidence type="ECO:0000256" key="5">
    <source>
        <dbReference type="ARBA" id="ARBA00023136"/>
    </source>
</evidence>
<keyword evidence="4 6" id="KW-1133">Transmembrane helix</keyword>
<evidence type="ECO:0000256" key="3">
    <source>
        <dbReference type="ARBA" id="ARBA00022692"/>
    </source>
</evidence>
<feature type="transmembrane region" description="Helical" evidence="6">
    <location>
        <begin position="6"/>
        <end position="29"/>
    </location>
</feature>
<accession>A0A1G9F4A9</accession>
<evidence type="ECO:0000313" key="7">
    <source>
        <dbReference type="EMBL" id="SDK83180.1"/>
    </source>
</evidence>
<dbReference type="OrthoDB" id="3631561at2"/>
<sequence>MITMKLLLSPIICALIGWVTNFLAVKMLFHPYKPIKIGPFVLQGIFPKRQKELAESLGKMIERELISHTDIKNVIHDPAFVEKHKGVILEYLDVFFREKLTTLHPMVGMFLNDENLKTVKVMLSKELDEMLPKLIETTASELECSLDFKCLVQDKVECFSMEQLEAILFGIMKKEFRFIEVIGGVLGFIIGLIQVVIFIL</sequence>
<comment type="subcellular location">
    <subcellularLocation>
        <location evidence="1">Endomembrane system</location>
    </subcellularLocation>
</comment>
<evidence type="ECO:0000256" key="2">
    <source>
        <dbReference type="ARBA" id="ARBA00008053"/>
    </source>
</evidence>
<keyword evidence="3 6" id="KW-0812">Transmembrane</keyword>
<dbReference type="AlphaFoldDB" id="A0A1G9F4A9"/>
<dbReference type="GO" id="GO:0012505">
    <property type="term" value="C:endomembrane system"/>
    <property type="evidence" value="ECO:0007669"/>
    <property type="project" value="UniProtKB-SubCell"/>
</dbReference>
<dbReference type="Pfam" id="PF04286">
    <property type="entry name" value="DUF445"/>
    <property type="match status" value="1"/>
</dbReference>
<evidence type="ECO:0008006" key="9">
    <source>
        <dbReference type="Google" id="ProtNLM"/>
    </source>
</evidence>